<reference evidence="2 3" key="1">
    <citation type="submission" date="2016-12" db="EMBL/GenBank/DDBJ databases">
        <title>Isolation and genomic insights into novel planktonic Zetaproteobacteria from stratified waters of the Chesapeake Bay.</title>
        <authorList>
            <person name="McAllister S.M."/>
            <person name="Kato S."/>
            <person name="Chan C.S."/>
            <person name="Chiu B.K."/>
            <person name="Field E.K."/>
        </authorList>
    </citation>
    <scope>NUCLEOTIDE SEQUENCE [LARGE SCALE GENOMIC DNA]</scope>
    <source>
        <strain evidence="2 3">CP-5</strain>
    </source>
</reference>
<dbReference type="Proteomes" id="UP000231701">
    <property type="component" value="Chromosome"/>
</dbReference>
<accession>A0A2K8L5I2</accession>
<dbReference type="EMBL" id="CP018799">
    <property type="protein sequence ID" value="ATX79486.1"/>
    <property type="molecule type" value="Genomic_DNA"/>
</dbReference>
<feature type="coiled-coil region" evidence="1">
    <location>
        <begin position="52"/>
        <end position="79"/>
    </location>
</feature>
<dbReference type="PANTHER" id="PTHR38040">
    <property type="entry name" value="UBIQUINONE BIOSYNTHESIS ACCESSORY FACTOR UBIK"/>
    <property type="match status" value="1"/>
</dbReference>
<dbReference type="OrthoDB" id="5296690at2"/>
<proteinExistence type="predicted"/>
<dbReference type="PANTHER" id="PTHR38040:SF1">
    <property type="entry name" value="UBIQUINONE BIOSYNTHESIS ACCESSORY FACTOR UBIK"/>
    <property type="match status" value="1"/>
</dbReference>
<dbReference type="AlphaFoldDB" id="A0A2K8L5I2"/>
<evidence type="ECO:0000313" key="3">
    <source>
        <dbReference type="Proteomes" id="UP000231701"/>
    </source>
</evidence>
<dbReference type="Pfam" id="PF04380">
    <property type="entry name" value="BMFP"/>
    <property type="match status" value="1"/>
</dbReference>
<dbReference type="RefSeq" id="WP_100277373.1">
    <property type="nucleotide sequence ID" value="NZ_CP018799.1"/>
</dbReference>
<dbReference type="KEGG" id="maes:Ga0123461_1067"/>
<dbReference type="InterPro" id="IPR007475">
    <property type="entry name" value="UbiK"/>
</dbReference>
<keyword evidence="3" id="KW-1185">Reference proteome</keyword>
<evidence type="ECO:0000313" key="2">
    <source>
        <dbReference type="EMBL" id="ATX79486.1"/>
    </source>
</evidence>
<evidence type="ECO:0000256" key="1">
    <source>
        <dbReference type="SAM" id="Coils"/>
    </source>
</evidence>
<gene>
    <name evidence="2" type="ORF">Ga0123461_1067</name>
</gene>
<sequence length="85" mass="9451">MSDNQQPLDDIAEKIAGGIRMLGGLKQGAEAQVRSIVENALSQFDVVTHERMQVQEAMLRKAKEELHALDSRVAELEAQLKKLSH</sequence>
<organism evidence="2 3">
    <name type="scientific">Mariprofundus aestuarium</name>
    <dbReference type="NCBI Taxonomy" id="1921086"/>
    <lineage>
        <taxon>Bacteria</taxon>
        <taxon>Pseudomonadati</taxon>
        <taxon>Pseudomonadota</taxon>
        <taxon>Candidatius Mariprofundia</taxon>
        <taxon>Mariprofundales</taxon>
        <taxon>Mariprofundaceae</taxon>
        <taxon>Mariprofundus</taxon>
    </lineage>
</organism>
<keyword evidence="1" id="KW-0175">Coiled coil</keyword>
<name>A0A2K8L5I2_MARES</name>
<protein>
    <submittedName>
        <fullName evidence="2">Membrane fusogenic activity</fullName>
    </submittedName>
</protein>